<proteinExistence type="predicted"/>
<dbReference type="EMBL" id="JXTC01000104">
    <property type="protein sequence ID" value="PON88538.1"/>
    <property type="molecule type" value="Genomic_DNA"/>
</dbReference>
<name>A0A2P5ESK9_TREOI</name>
<keyword evidence="2" id="KW-1185">Reference proteome</keyword>
<accession>A0A2P5ESK9</accession>
<gene>
    <name evidence="1" type="ORF">TorRG33x02_156030</name>
</gene>
<organism evidence="1 2">
    <name type="scientific">Trema orientale</name>
    <name type="common">Charcoal tree</name>
    <name type="synonym">Celtis orientalis</name>
    <dbReference type="NCBI Taxonomy" id="63057"/>
    <lineage>
        <taxon>Eukaryota</taxon>
        <taxon>Viridiplantae</taxon>
        <taxon>Streptophyta</taxon>
        <taxon>Embryophyta</taxon>
        <taxon>Tracheophyta</taxon>
        <taxon>Spermatophyta</taxon>
        <taxon>Magnoliopsida</taxon>
        <taxon>eudicotyledons</taxon>
        <taxon>Gunneridae</taxon>
        <taxon>Pentapetalae</taxon>
        <taxon>rosids</taxon>
        <taxon>fabids</taxon>
        <taxon>Rosales</taxon>
        <taxon>Cannabaceae</taxon>
        <taxon>Trema</taxon>
    </lineage>
</organism>
<dbReference type="AlphaFoldDB" id="A0A2P5ESK9"/>
<evidence type="ECO:0000313" key="1">
    <source>
        <dbReference type="EMBL" id="PON88538.1"/>
    </source>
</evidence>
<evidence type="ECO:0000313" key="2">
    <source>
        <dbReference type="Proteomes" id="UP000237000"/>
    </source>
</evidence>
<dbReference type="Proteomes" id="UP000237000">
    <property type="component" value="Unassembled WGS sequence"/>
</dbReference>
<comment type="caution">
    <text evidence="1">The sequence shown here is derived from an EMBL/GenBank/DDBJ whole genome shotgun (WGS) entry which is preliminary data.</text>
</comment>
<reference evidence="2" key="1">
    <citation type="submission" date="2016-06" db="EMBL/GenBank/DDBJ databases">
        <title>Parallel loss of symbiosis genes in relatives of nitrogen-fixing non-legume Parasponia.</title>
        <authorList>
            <person name="Van Velzen R."/>
            <person name="Holmer R."/>
            <person name="Bu F."/>
            <person name="Rutten L."/>
            <person name="Van Zeijl A."/>
            <person name="Liu W."/>
            <person name="Santuari L."/>
            <person name="Cao Q."/>
            <person name="Sharma T."/>
            <person name="Shen D."/>
            <person name="Roswanjaya Y."/>
            <person name="Wardhani T."/>
            <person name="Kalhor M.S."/>
            <person name="Jansen J."/>
            <person name="Van den Hoogen J."/>
            <person name="Gungor B."/>
            <person name="Hartog M."/>
            <person name="Hontelez J."/>
            <person name="Verver J."/>
            <person name="Yang W.-C."/>
            <person name="Schijlen E."/>
            <person name="Repin R."/>
            <person name="Schilthuizen M."/>
            <person name="Schranz E."/>
            <person name="Heidstra R."/>
            <person name="Miyata K."/>
            <person name="Fedorova E."/>
            <person name="Kohlen W."/>
            <person name="Bisseling T."/>
            <person name="Smit S."/>
            <person name="Geurts R."/>
        </authorList>
    </citation>
    <scope>NUCLEOTIDE SEQUENCE [LARGE SCALE GENOMIC DNA]</scope>
    <source>
        <strain evidence="2">cv. RG33-2</strain>
    </source>
</reference>
<sequence>GLGFDSENQVHIGELQKYEEEMAMELENKASAKVVSNRVTENLVRLEPKNDMDTVMNVAEDDLVDFRAVDTSKLVVPLVNDNRA</sequence>
<protein>
    <submittedName>
        <fullName evidence="1">Uncharacterized protein</fullName>
    </submittedName>
</protein>
<feature type="non-terminal residue" evidence="1">
    <location>
        <position position="1"/>
    </location>
</feature>
<dbReference type="InParanoid" id="A0A2P5ESK9"/>